<dbReference type="OrthoDB" id="687247at2759"/>
<evidence type="ECO:0000256" key="2">
    <source>
        <dbReference type="ARBA" id="ARBA00022614"/>
    </source>
</evidence>
<organism evidence="8 9">
    <name type="scientific">Carex littledalei</name>
    <dbReference type="NCBI Taxonomy" id="544730"/>
    <lineage>
        <taxon>Eukaryota</taxon>
        <taxon>Viridiplantae</taxon>
        <taxon>Streptophyta</taxon>
        <taxon>Embryophyta</taxon>
        <taxon>Tracheophyta</taxon>
        <taxon>Spermatophyta</taxon>
        <taxon>Magnoliopsida</taxon>
        <taxon>Liliopsida</taxon>
        <taxon>Poales</taxon>
        <taxon>Cyperaceae</taxon>
        <taxon>Cyperoideae</taxon>
        <taxon>Cariceae</taxon>
        <taxon>Carex</taxon>
        <taxon>Carex subgen. Euthyceras</taxon>
    </lineage>
</organism>
<keyword evidence="5" id="KW-0611">Plant defense</keyword>
<evidence type="ECO:0000256" key="4">
    <source>
        <dbReference type="ARBA" id="ARBA00022741"/>
    </source>
</evidence>
<gene>
    <name evidence="8" type="ORF">FCM35_KLT09441</name>
</gene>
<proteinExistence type="inferred from homology"/>
<reference evidence="8" key="1">
    <citation type="submission" date="2020-01" db="EMBL/GenBank/DDBJ databases">
        <title>Genome sequence of Kobresia littledalei, the first chromosome-level genome in the family Cyperaceae.</title>
        <authorList>
            <person name="Qu G."/>
        </authorList>
    </citation>
    <scope>NUCLEOTIDE SEQUENCE</scope>
    <source>
        <strain evidence="8">C.B.Clarke</strain>
        <tissue evidence="8">Leaf</tissue>
    </source>
</reference>
<feature type="coiled-coil region" evidence="6">
    <location>
        <begin position="38"/>
        <end position="65"/>
    </location>
</feature>
<evidence type="ECO:0000256" key="1">
    <source>
        <dbReference type="ARBA" id="ARBA00008894"/>
    </source>
</evidence>
<evidence type="ECO:0000256" key="5">
    <source>
        <dbReference type="ARBA" id="ARBA00022821"/>
    </source>
</evidence>
<evidence type="ECO:0000259" key="7">
    <source>
        <dbReference type="Pfam" id="PF18052"/>
    </source>
</evidence>
<dbReference type="GO" id="GO:0006952">
    <property type="term" value="P:defense response"/>
    <property type="evidence" value="ECO:0007669"/>
    <property type="project" value="UniProtKB-KW"/>
</dbReference>
<keyword evidence="4" id="KW-0547">Nucleotide-binding</keyword>
<feature type="domain" description="Disease resistance N-terminal" evidence="7">
    <location>
        <begin position="24"/>
        <end position="101"/>
    </location>
</feature>
<dbReference type="AlphaFoldDB" id="A0A833RJB1"/>
<dbReference type="GO" id="GO:0000166">
    <property type="term" value="F:nucleotide binding"/>
    <property type="evidence" value="ECO:0007669"/>
    <property type="project" value="UniProtKB-KW"/>
</dbReference>
<keyword evidence="6" id="KW-0175">Coiled coil</keyword>
<keyword evidence="9" id="KW-1185">Reference proteome</keyword>
<dbReference type="Proteomes" id="UP000623129">
    <property type="component" value="Unassembled WGS sequence"/>
</dbReference>
<comment type="caution">
    <text evidence="8">The sequence shown here is derived from an EMBL/GenBank/DDBJ whole genome shotgun (WGS) entry which is preliminary data.</text>
</comment>
<dbReference type="Gene3D" id="1.20.5.4130">
    <property type="match status" value="1"/>
</dbReference>
<sequence length="118" mass="13448">MASELFSSIQSLSTKLLEAIRGTTSPSHQQDPTVTDQHKNVREDLDKLSRMLERIQAVQQDAEEREIHDRSVQLWLSELRGVGYQAEDVLDEFYYEVLRSIVESGDAAIEAYHRDGVA</sequence>
<accession>A0A833RJB1</accession>
<dbReference type="Pfam" id="PF18052">
    <property type="entry name" value="Rx_N"/>
    <property type="match status" value="1"/>
</dbReference>
<comment type="similarity">
    <text evidence="1">Belongs to the disease resistance NB-LRR family.</text>
</comment>
<evidence type="ECO:0000313" key="9">
    <source>
        <dbReference type="Proteomes" id="UP000623129"/>
    </source>
</evidence>
<name>A0A833RJB1_9POAL</name>
<keyword evidence="2" id="KW-0433">Leucine-rich repeat</keyword>
<protein>
    <submittedName>
        <fullName evidence="8">Disease resistance protein RGA1</fullName>
    </submittedName>
</protein>
<keyword evidence="3" id="KW-0677">Repeat</keyword>
<evidence type="ECO:0000313" key="8">
    <source>
        <dbReference type="EMBL" id="KAF3340597.1"/>
    </source>
</evidence>
<dbReference type="EMBL" id="SWLB01000002">
    <property type="protein sequence ID" value="KAF3340597.1"/>
    <property type="molecule type" value="Genomic_DNA"/>
</dbReference>
<evidence type="ECO:0000256" key="6">
    <source>
        <dbReference type="SAM" id="Coils"/>
    </source>
</evidence>
<dbReference type="InterPro" id="IPR041118">
    <property type="entry name" value="Rx_N"/>
</dbReference>
<evidence type="ECO:0000256" key="3">
    <source>
        <dbReference type="ARBA" id="ARBA00022737"/>
    </source>
</evidence>